<feature type="region of interest" description="Disordered" evidence="1">
    <location>
        <begin position="202"/>
        <end position="263"/>
    </location>
</feature>
<keyword evidence="3" id="KW-1185">Reference proteome</keyword>
<reference evidence="2 3" key="1">
    <citation type="journal article" date="2015" name="Fungal Genet. Biol.">
        <title>Evolution of novel wood decay mechanisms in Agaricales revealed by the genome sequences of Fistulina hepatica and Cylindrobasidium torrendii.</title>
        <authorList>
            <person name="Floudas D."/>
            <person name="Held B.W."/>
            <person name="Riley R."/>
            <person name="Nagy L.G."/>
            <person name="Koehler G."/>
            <person name="Ransdell A.S."/>
            <person name="Younus H."/>
            <person name="Chow J."/>
            <person name="Chiniquy J."/>
            <person name="Lipzen A."/>
            <person name="Tritt A."/>
            <person name="Sun H."/>
            <person name="Haridas S."/>
            <person name="LaButti K."/>
            <person name="Ohm R.A."/>
            <person name="Kues U."/>
            <person name="Blanchette R.A."/>
            <person name="Grigoriev I.V."/>
            <person name="Minto R.E."/>
            <person name="Hibbett D.S."/>
        </authorList>
    </citation>
    <scope>NUCLEOTIDE SEQUENCE [LARGE SCALE GENOMIC DNA]</scope>
    <source>
        <strain evidence="2 3">FP15055 ss-10</strain>
    </source>
</reference>
<evidence type="ECO:0000313" key="2">
    <source>
        <dbReference type="EMBL" id="KIY61066.1"/>
    </source>
</evidence>
<dbReference type="OrthoDB" id="3215907at2759"/>
<evidence type="ECO:0000256" key="1">
    <source>
        <dbReference type="SAM" id="MobiDB-lite"/>
    </source>
</evidence>
<dbReference type="EMBL" id="KN881075">
    <property type="protein sequence ID" value="KIY61066.1"/>
    <property type="molecule type" value="Genomic_DNA"/>
</dbReference>
<protein>
    <submittedName>
        <fullName evidence="2">Uncharacterized protein</fullName>
    </submittedName>
</protein>
<proteinExistence type="predicted"/>
<feature type="compositionally biased region" description="Basic and acidic residues" evidence="1">
    <location>
        <begin position="232"/>
        <end position="242"/>
    </location>
</feature>
<accession>A0A0D7AUV8</accession>
<dbReference type="Proteomes" id="UP000054007">
    <property type="component" value="Unassembled WGS sequence"/>
</dbReference>
<dbReference type="AlphaFoldDB" id="A0A0D7AUV8"/>
<feature type="compositionally biased region" description="Polar residues" evidence="1">
    <location>
        <begin position="202"/>
        <end position="212"/>
    </location>
</feature>
<evidence type="ECO:0000313" key="3">
    <source>
        <dbReference type="Proteomes" id="UP000054007"/>
    </source>
</evidence>
<name>A0A0D7AUV8_9AGAR</name>
<sequence length="263" mass="28641">MQGVLPPTSHDLLPSQHARLVRSNRKLQDVLGVTPQISEGQSLRQHNPKKLALTLVPTSAPGKLTLNITGPPRERGSSISISDLLNIASNTIRRIPGRGRPRSSSLASLLEFARAAPPSPTSPAALYMTRRRRMAKLTRTFGEKIPQELVCTVEGASPLPTAKGDVDNHLGVAFPSEVTPIVVSLDGDVAPPQVLTKSYSMPTTVTKGSSDIDSPAPARRAESVRPTRRRRLTEGWAHRKEAGWSGEWSSPDQEEVLNRLRRL</sequence>
<gene>
    <name evidence="2" type="ORF">CYLTODRAFT_427698</name>
</gene>
<organism evidence="2 3">
    <name type="scientific">Cylindrobasidium torrendii FP15055 ss-10</name>
    <dbReference type="NCBI Taxonomy" id="1314674"/>
    <lineage>
        <taxon>Eukaryota</taxon>
        <taxon>Fungi</taxon>
        <taxon>Dikarya</taxon>
        <taxon>Basidiomycota</taxon>
        <taxon>Agaricomycotina</taxon>
        <taxon>Agaricomycetes</taxon>
        <taxon>Agaricomycetidae</taxon>
        <taxon>Agaricales</taxon>
        <taxon>Marasmiineae</taxon>
        <taxon>Physalacriaceae</taxon>
        <taxon>Cylindrobasidium</taxon>
    </lineage>
</organism>